<dbReference type="PROSITE" id="PS00652">
    <property type="entry name" value="TNFR_NGFR_1"/>
    <property type="match status" value="1"/>
</dbReference>
<evidence type="ECO:0000259" key="2">
    <source>
        <dbReference type="PROSITE" id="PS00652"/>
    </source>
</evidence>
<reference evidence="3 4" key="1">
    <citation type="journal article" date="2019" name="Sci. Rep.">
        <title>Orb-weaving spider Araneus ventricosus genome elucidates the spidroin gene catalogue.</title>
        <authorList>
            <person name="Kono N."/>
            <person name="Nakamura H."/>
            <person name="Ohtoshi R."/>
            <person name="Moran D.A.P."/>
            <person name="Shinohara A."/>
            <person name="Yoshida Y."/>
            <person name="Fujiwara M."/>
            <person name="Mori M."/>
            <person name="Tomita M."/>
            <person name="Arakawa K."/>
        </authorList>
    </citation>
    <scope>NUCLEOTIDE SEQUENCE [LARGE SCALE GENOMIC DNA]</scope>
</reference>
<dbReference type="EMBL" id="BGPR01006094">
    <property type="protein sequence ID" value="GBN16031.1"/>
    <property type="molecule type" value="Genomic_DNA"/>
</dbReference>
<keyword evidence="1" id="KW-0732">Signal</keyword>
<feature type="signal peptide" evidence="1">
    <location>
        <begin position="1"/>
        <end position="23"/>
    </location>
</feature>
<keyword evidence="4" id="KW-1185">Reference proteome</keyword>
<dbReference type="OrthoDB" id="6406784at2759"/>
<sequence>MRKLVLFFVFVCFLSVLISNVECTSPPNCANACKDPCADVDCKCGTYKDGCNCCDICKKCAGDKCVRLANEQCEDGYTCGKPDMSVQEIYTNPDITCIPEA</sequence>
<proteinExistence type="predicted"/>
<feature type="chain" id="PRO_5021254396" description="TNFR-Cys domain-containing protein" evidence="1">
    <location>
        <begin position="24"/>
        <end position="101"/>
    </location>
</feature>
<evidence type="ECO:0000313" key="3">
    <source>
        <dbReference type="EMBL" id="GBN16031.1"/>
    </source>
</evidence>
<evidence type="ECO:0000256" key="1">
    <source>
        <dbReference type="SAM" id="SignalP"/>
    </source>
</evidence>
<organism evidence="3 4">
    <name type="scientific">Araneus ventricosus</name>
    <name type="common">Orbweaver spider</name>
    <name type="synonym">Epeira ventricosa</name>
    <dbReference type="NCBI Taxonomy" id="182803"/>
    <lineage>
        <taxon>Eukaryota</taxon>
        <taxon>Metazoa</taxon>
        <taxon>Ecdysozoa</taxon>
        <taxon>Arthropoda</taxon>
        <taxon>Chelicerata</taxon>
        <taxon>Arachnida</taxon>
        <taxon>Araneae</taxon>
        <taxon>Araneomorphae</taxon>
        <taxon>Entelegynae</taxon>
        <taxon>Araneoidea</taxon>
        <taxon>Araneidae</taxon>
        <taxon>Araneus</taxon>
    </lineage>
</organism>
<dbReference type="InterPro" id="IPR001368">
    <property type="entry name" value="TNFR/NGFR_Cys_rich_reg"/>
</dbReference>
<comment type="caution">
    <text evidence="3">The sequence shown here is derived from an EMBL/GenBank/DDBJ whole genome shotgun (WGS) entry which is preliminary data.</text>
</comment>
<evidence type="ECO:0000313" key="4">
    <source>
        <dbReference type="Proteomes" id="UP000499080"/>
    </source>
</evidence>
<protein>
    <recommendedName>
        <fullName evidence="2">TNFR-Cys domain-containing protein</fullName>
    </recommendedName>
</protein>
<accession>A0A4Y2LMK1</accession>
<feature type="domain" description="TNFR-Cys" evidence="2">
    <location>
        <begin position="42"/>
        <end position="73"/>
    </location>
</feature>
<name>A0A4Y2LMK1_ARAVE</name>
<gene>
    <name evidence="3" type="ORF">AVEN_57794_1</name>
</gene>
<dbReference type="Proteomes" id="UP000499080">
    <property type="component" value="Unassembled WGS sequence"/>
</dbReference>
<dbReference type="AlphaFoldDB" id="A0A4Y2LMK1"/>